<keyword evidence="2" id="KW-0812">Transmembrane</keyword>
<organism evidence="3 4">
    <name type="scientific">Camellia sinensis var. sinensis</name>
    <name type="common">China tea</name>
    <dbReference type="NCBI Taxonomy" id="542762"/>
    <lineage>
        <taxon>Eukaryota</taxon>
        <taxon>Viridiplantae</taxon>
        <taxon>Streptophyta</taxon>
        <taxon>Embryophyta</taxon>
        <taxon>Tracheophyta</taxon>
        <taxon>Spermatophyta</taxon>
        <taxon>Magnoliopsida</taxon>
        <taxon>eudicotyledons</taxon>
        <taxon>Gunneridae</taxon>
        <taxon>Pentapetalae</taxon>
        <taxon>asterids</taxon>
        <taxon>Ericales</taxon>
        <taxon>Theaceae</taxon>
        <taxon>Camellia</taxon>
    </lineage>
</organism>
<evidence type="ECO:0000256" key="1">
    <source>
        <dbReference type="SAM" id="MobiDB-lite"/>
    </source>
</evidence>
<evidence type="ECO:0000313" key="4">
    <source>
        <dbReference type="Proteomes" id="UP000306102"/>
    </source>
</evidence>
<comment type="caution">
    <text evidence="3">The sequence shown here is derived from an EMBL/GenBank/DDBJ whole genome shotgun (WGS) entry which is preliminary data.</text>
</comment>
<keyword evidence="4" id="KW-1185">Reference proteome</keyword>
<keyword evidence="2" id="KW-0472">Membrane</keyword>
<feature type="compositionally biased region" description="Basic residues" evidence="1">
    <location>
        <begin position="45"/>
        <end position="54"/>
    </location>
</feature>
<feature type="region of interest" description="Disordered" evidence="1">
    <location>
        <begin position="1"/>
        <end position="27"/>
    </location>
</feature>
<proteinExistence type="predicted"/>
<gene>
    <name evidence="3" type="ORF">TEA_007173</name>
</gene>
<feature type="region of interest" description="Disordered" evidence="1">
    <location>
        <begin position="43"/>
        <end position="72"/>
    </location>
</feature>
<protein>
    <submittedName>
        <fullName evidence="3">Uncharacterized protein</fullName>
    </submittedName>
</protein>
<dbReference type="PANTHER" id="PTHR35830">
    <property type="entry name" value="OS05G0299200 PROTEIN"/>
    <property type="match status" value="1"/>
</dbReference>
<feature type="compositionally biased region" description="Low complexity" evidence="1">
    <location>
        <begin position="1"/>
        <end position="20"/>
    </location>
</feature>
<accession>A0A4S4D136</accession>
<reference evidence="3 4" key="1">
    <citation type="journal article" date="2018" name="Proc. Natl. Acad. Sci. U.S.A.">
        <title>Draft genome sequence of Camellia sinensis var. sinensis provides insights into the evolution of the tea genome and tea quality.</title>
        <authorList>
            <person name="Wei C."/>
            <person name="Yang H."/>
            <person name="Wang S."/>
            <person name="Zhao J."/>
            <person name="Liu C."/>
            <person name="Gao L."/>
            <person name="Xia E."/>
            <person name="Lu Y."/>
            <person name="Tai Y."/>
            <person name="She G."/>
            <person name="Sun J."/>
            <person name="Cao H."/>
            <person name="Tong W."/>
            <person name="Gao Q."/>
            <person name="Li Y."/>
            <person name="Deng W."/>
            <person name="Jiang X."/>
            <person name="Wang W."/>
            <person name="Chen Q."/>
            <person name="Zhang S."/>
            <person name="Li H."/>
            <person name="Wu J."/>
            <person name="Wang P."/>
            <person name="Li P."/>
            <person name="Shi C."/>
            <person name="Zheng F."/>
            <person name="Jian J."/>
            <person name="Huang B."/>
            <person name="Shan D."/>
            <person name="Shi M."/>
            <person name="Fang C."/>
            <person name="Yue Y."/>
            <person name="Li F."/>
            <person name="Li D."/>
            <person name="Wei S."/>
            <person name="Han B."/>
            <person name="Jiang C."/>
            <person name="Yin Y."/>
            <person name="Xia T."/>
            <person name="Zhang Z."/>
            <person name="Bennetzen J.L."/>
            <person name="Zhao S."/>
            <person name="Wan X."/>
        </authorList>
    </citation>
    <scope>NUCLEOTIDE SEQUENCE [LARGE SCALE GENOMIC DNA]</scope>
    <source>
        <strain evidence="4">cv. Shuchazao</strain>
        <tissue evidence="3">Leaf</tissue>
    </source>
</reference>
<evidence type="ECO:0000313" key="3">
    <source>
        <dbReference type="EMBL" id="THF94785.1"/>
    </source>
</evidence>
<dbReference type="PANTHER" id="PTHR35830:SF1">
    <property type="entry name" value="OS05G0299200 PROTEIN"/>
    <property type="match status" value="1"/>
</dbReference>
<name>A0A4S4D136_CAMSN</name>
<keyword evidence="2" id="KW-1133">Transmembrane helix</keyword>
<evidence type="ECO:0000256" key="2">
    <source>
        <dbReference type="SAM" id="Phobius"/>
    </source>
</evidence>
<sequence length="521" mass="58980">MNYYSFNSPLFSSSSPSSSPTLPPSNPPKWRITYYPIISTVSSSLRRHHRRRRRSSPETPTKPKPSPPSDDQNLQMVIDIEHLSNKASLSLKRLLSSSQLRFNQFVQSGNEALGDLQTLITFDPNRRVIVSCRQSTLHFIGNLLLWSCVIVFGFRVLVKLGLGFWGRLGFGNSSGVIMRRDRSLGGREVVVARKTDTHSDRNFRVLENPLSETAVRASEVMPKNWVRRAKEKKLPSWWPVLLPPPVLNDDKQEYQRMAHRLIRAIMDYRINGRDISEEDIFQISMRIFLGIWKDGDFLVQFRRLCRTSGARVSFDTTNARDSFYRASIDFVFNICGSVANPFTSVYIDGEDARQFIAGLADNIGLENTRAARIVSGAVAARTRSCFLQAWPEMEMVARGLEKHLKVEQRKFLMDTLVEVCGKGSHRSMAEALGLVPSPEEGVSNEQGNKLIFCVAPLSKSTVLRSSTDSSLWCAVVCHMMFPMEFCDIGGTIFGRMFTRNMITLGFWKPNALHAEIADFHI</sequence>
<dbReference type="AlphaFoldDB" id="A0A4S4D136"/>
<feature type="transmembrane region" description="Helical" evidence="2">
    <location>
        <begin position="137"/>
        <end position="158"/>
    </location>
</feature>
<dbReference type="STRING" id="542762.A0A4S4D136"/>
<dbReference type="EMBL" id="SDRB02013515">
    <property type="protein sequence ID" value="THF94785.1"/>
    <property type="molecule type" value="Genomic_DNA"/>
</dbReference>
<dbReference type="Proteomes" id="UP000306102">
    <property type="component" value="Unassembled WGS sequence"/>
</dbReference>